<proteinExistence type="predicted"/>
<dbReference type="AlphaFoldDB" id="A0A5B7CLW7"/>
<comment type="caution">
    <text evidence="2">The sequence shown here is derived from an EMBL/GenBank/DDBJ whole genome shotgun (WGS) entry which is preliminary data.</text>
</comment>
<evidence type="ECO:0000256" key="1">
    <source>
        <dbReference type="SAM" id="MobiDB-lite"/>
    </source>
</evidence>
<sequence>MTNSHGLLNLARGRRCLRCVRRRVGLISYHHWDLPGFALLPLPRLSTIRASSLPLQSAKISEVTQHSHTHTTSIRQLPGLPLLTCTLQHCHHSMLYSMLYFLLFDLNPRSTSHFRHIPSCMTEIKSLPPSPGWLVGEGSSHGSQGGSCVGSILSK</sequence>
<dbReference type="EMBL" id="VSRR010000121">
    <property type="protein sequence ID" value="MPC10539.1"/>
    <property type="molecule type" value="Genomic_DNA"/>
</dbReference>
<protein>
    <submittedName>
        <fullName evidence="2">Uncharacterized protein</fullName>
    </submittedName>
</protein>
<feature type="region of interest" description="Disordered" evidence="1">
    <location>
        <begin position="136"/>
        <end position="155"/>
    </location>
</feature>
<organism evidence="2 3">
    <name type="scientific">Portunus trituberculatus</name>
    <name type="common">Swimming crab</name>
    <name type="synonym">Neptunus trituberculatus</name>
    <dbReference type="NCBI Taxonomy" id="210409"/>
    <lineage>
        <taxon>Eukaryota</taxon>
        <taxon>Metazoa</taxon>
        <taxon>Ecdysozoa</taxon>
        <taxon>Arthropoda</taxon>
        <taxon>Crustacea</taxon>
        <taxon>Multicrustacea</taxon>
        <taxon>Malacostraca</taxon>
        <taxon>Eumalacostraca</taxon>
        <taxon>Eucarida</taxon>
        <taxon>Decapoda</taxon>
        <taxon>Pleocyemata</taxon>
        <taxon>Brachyura</taxon>
        <taxon>Eubrachyura</taxon>
        <taxon>Portunoidea</taxon>
        <taxon>Portunidae</taxon>
        <taxon>Portuninae</taxon>
        <taxon>Portunus</taxon>
    </lineage>
</organism>
<evidence type="ECO:0000313" key="3">
    <source>
        <dbReference type="Proteomes" id="UP000324222"/>
    </source>
</evidence>
<evidence type="ECO:0000313" key="2">
    <source>
        <dbReference type="EMBL" id="MPC10539.1"/>
    </source>
</evidence>
<reference evidence="2 3" key="1">
    <citation type="submission" date="2019-05" db="EMBL/GenBank/DDBJ databases">
        <title>Another draft genome of Portunus trituberculatus and its Hox gene families provides insights of decapod evolution.</title>
        <authorList>
            <person name="Jeong J.-H."/>
            <person name="Song I."/>
            <person name="Kim S."/>
            <person name="Choi T."/>
            <person name="Kim D."/>
            <person name="Ryu S."/>
            <person name="Kim W."/>
        </authorList>
    </citation>
    <scope>NUCLEOTIDE SEQUENCE [LARGE SCALE GENOMIC DNA]</scope>
    <source>
        <tissue evidence="2">Muscle</tissue>
    </source>
</reference>
<name>A0A5B7CLW7_PORTR</name>
<keyword evidence="3" id="KW-1185">Reference proteome</keyword>
<dbReference type="Proteomes" id="UP000324222">
    <property type="component" value="Unassembled WGS sequence"/>
</dbReference>
<accession>A0A5B7CLW7</accession>
<gene>
    <name evidence="2" type="ORF">E2C01_003175</name>
</gene>